<sequence length="230" mass="26822">MIYKETVSEELWVQLQKLMKDELLKEFVLVGGTALSLKIGHRESIDIDLFTNKDFNVENLVIHLQNNYNAILKRYTKNSINAYVEKVKVDIIAHKYPLLKPIEDIMGIRMVSNEDIGAMKLHAIVQSGSRIKDFIDMYFLLEHHPLKTYLDAYEQKYEGNAKLAGNALLYHKNIASSQMVKILNGNERNWNSMKDRLREAVFEPTKNFTETRLTNTREITQKKNTKGFRR</sequence>
<keyword evidence="1" id="KW-0808">Transferase</keyword>
<accession>A0A4S4A3X5</accession>
<dbReference type="InterPro" id="IPR043519">
    <property type="entry name" value="NT_sf"/>
</dbReference>
<dbReference type="EMBL" id="SSNZ01000001">
    <property type="protein sequence ID" value="THF53141.1"/>
    <property type="molecule type" value="Genomic_DNA"/>
</dbReference>
<protein>
    <submittedName>
        <fullName evidence="1">Nucleotidyl transferase AbiEii/AbiGii toxin family protein</fullName>
    </submittedName>
</protein>
<dbReference type="Pfam" id="PF08843">
    <property type="entry name" value="AbiEii"/>
    <property type="match status" value="1"/>
</dbReference>
<dbReference type="AlphaFoldDB" id="A0A4S4A3X5"/>
<evidence type="ECO:0000313" key="2">
    <source>
        <dbReference type="Proteomes" id="UP000307507"/>
    </source>
</evidence>
<dbReference type="Proteomes" id="UP000307507">
    <property type="component" value="Unassembled WGS sequence"/>
</dbReference>
<dbReference type="Gene3D" id="3.10.450.620">
    <property type="entry name" value="JHP933, nucleotidyltransferase-like core domain"/>
    <property type="match status" value="1"/>
</dbReference>
<gene>
    <name evidence="1" type="ORF">E6C50_02750</name>
</gene>
<dbReference type="RefSeq" id="WP_136401664.1">
    <property type="nucleotide sequence ID" value="NZ_SSNZ01000001.1"/>
</dbReference>
<evidence type="ECO:0000313" key="1">
    <source>
        <dbReference type="EMBL" id="THF53141.1"/>
    </source>
</evidence>
<dbReference type="GO" id="GO:0016740">
    <property type="term" value="F:transferase activity"/>
    <property type="evidence" value="ECO:0007669"/>
    <property type="project" value="UniProtKB-KW"/>
</dbReference>
<reference evidence="1 2" key="1">
    <citation type="submission" date="2019-04" db="EMBL/GenBank/DDBJ databases">
        <title>Flavobacterium sp. nov. isolated from construction timber.</title>
        <authorList>
            <person name="Lin S.-Y."/>
            <person name="Chang C.-T."/>
            <person name="Young C.-C."/>
        </authorList>
    </citation>
    <scope>NUCLEOTIDE SEQUENCE [LARGE SCALE GENOMIC DNA]</scope>
    <source>
        <strain evidence="1 2">CC-CTC003</strain>
    </source>
</reference>
<proteinExistence type="predicted"/>
<dbReference type="SUPFAM" id="SSF81301">
    <property type="entry name" value="Nucleotidyltransferase"/>
    <property type="match status" value="1"/>
</dbReference>
<name>A0A4S4A3X5_9FLAO</name>
<comment type="caution">
    <text evidence="1">The sequence shown here is derived from an EMBL/GenBank/DDBJ whole genome shotgun (WGS) entry which is preliminary data.</text>
</comment>
<keyword evidence="2" id="KW-1185">Reference proteome</keyword>
<dbReference type="OrthoDB" id="9796281at2"/>
<organism evidence="1 2">
    <name type="scientific">Flavobacterium supellecticarium</name>
    <dbReference type="NCBI Taxonomy" id="2565924"/>
    <lineage>
        <taxon>Bacteria</taxon>
        <taxon>Pseudomonadati</taxon>
        <taxon>Bacteroidota</taxon>
        <taxon>Flavobacteriia</taxon>
        <taxon>Flavobacteriales</taxon>
        <taxon>Flavobacteriaceae</taxon>
        <taxon>Flavobacterium</taxon>
    </lineage>
</organism>
<dbReference type="InterPro" id="IPR014942">
    <property type="entry name" value="AbiEii"/>
</dbReference>